<dbReference type="InterPro" id="IPR020843">
    <property type="entry name" value="ER"/>
</dbReference>
<dbReference type="SUPFAM" id="SSF50129">
    <property type="entry name" value="GroES-like"/>
    <property type="match status" value="1"/>
</dbReference>
<evidence type="ECO:0000313" key="14">
    <source>
        <dbReference type="Proteomes" id="UP000004931"/>
    </source>
</evidence>
<evidence type="ECO:0000313" key="13">
    <source>
        <dbReference type="EMBL" id="EAW32435.1"/>
    </source>
</evidence>
<keyword evidence="8" id="KW-0275">Fatty acid biosynthesis</keyword>
<organism evidence="13 14">
    <name type="scientific">marine gamma proteobacterium HTCC2143</name>
    <dbReference type="NCBI Taxonomy" id="247633"/>
    <lineage>
        <taxon>Bacteria</taxon>
        <taxon>Pseudomonadati</taxon>
        <taxon>Pseudomonadota</taxon>
        <taxon>Gammaproteobacteria</taxon>
        <taxon>Cellvibrionales</taxon>
        <taxon>Spongiibacteraceae</taxon>
        <taxon>BD1-7 clade</taxon>
    </lineage>
</organism>
<keyword evidence="6" id="KW-0560">Oxidoreductase</keyword>
<keyword evidence="2" id="KW-0444">Lipid biosynthesis</keyword>
<dbReference type="CDD" id="cd05282">
    <property type="entry name" value="ETR_like"/>
    <property type="match status" value="1"/>
</dbReference>
<comment type="similarity">
    <text evidence="1">Belongs to the zinc-containing alcohol dehydrogenase family. Quinone oxidoreductase subfamily.</text>
</comment>
<evidence type="ECO:0000256" key="4">
    <source>
        <dbReference type="ARBA" id="ARBA00022857"/>
    </source>
</evidence>
<evidence type="ECO:0000256" key="5">
    <source>
        <dbReference type="ARBA" id="ARBA00022946"/>
    </source>
</evidence>
<dbReference type="PANTHER" id="PTHR43981:SF2">
    <property type="entry name" value="ENOYL-[ACYL-CARRIER-PROTEIN] REDUCTASE, MITOCHONDRIAL"/>
    <property type="match status" value="1"/>
</dbReference>
<dbReference type="GO" id="GO:0141148">
    <property type="term" value="F:enoyl-[acyl-carrier-protein] reductase (NADPH) activity"/>
    <property type="evidence" value="ECO:0007669"/>
    <property type="project" value="UniProtKB-EC"/>
</dbReference>
<keyword evidence="4" id="KW-0521">NADP</keyword>
<dbReference type="Pfam" id="PF08240">
    <property type="entry name" value="ADH_N"/>
    <property type="match status" value="1"/>
</dbReference>
<dbReference type="Pfam" id="PF00107">
    <property type="entry name" value="ADH_zinc_N"/>
    <property type="match status" value="1"/>
</dbReference>
<dbReference type="SMART" id="SM00829">
    <property type="entry name" value="PKS_ER"/>
    <property type="match status" value="1"/>
</dbReference>
<evidence type="ECO:0000256" key="7">
    <source>
        <dbReference type="ARBA" id="ARBA00023098"/>
    </source>
</evidence>
<evidence type="ECO:0000259" key="12">
    <source>
        <dbReference type="SMART" id="SM00829"/>
    </source>
</evidence>
<evidence type="ECO:0000256" key="2">
    <source>
        <dbReference type="ARBA" id="ARBA00022516"/>
    </source>
</evidence>
<dbReference type="STRING" id="247633.GP2143_14306"/>
<dbReference type="PANTHER" id="PTHR43981">
    <property type="entry name" value="ENOYL-[ACYL-CARRIER-PROTEIN] REDUCTASE, MITOCHONDRIAL"/>
    <property type="match status" value="1"/>
</dbReference>
<keyword evidence="3" id="KW-0276">Fatty acid metabolism</keyword>
<comment type="catalytic activity">
    <reaction evidence="10">
        <text>a 2,3-saturated acyl-[ACP] + NADP(+) = a (2E)-enoyl-[ACP] + NADPH + H(+)</text>
        <dbReference type="Rhea" id="RHEA:22564"/>
        <dbReference type="Rhea" id="RHEA-COMP:9925"/>
        <dbReference type="Rhea" id="RHEA-COMP:9926"/>
        <dbReference type="ChEBI" id="CHEBI:15378"/>
        <dbReference type="ChEBI" id="CHEBI:57783"/>
        <dbReference type="ChEBI" id="CHEBI:58349"/>
        <dbReference type="ChEBI" id="CHEBI:78784"/>
        <dbReference type="ChEBI" id="CHEBI:78785"/>
        <dbReference type="EC" id="1.3.1.104"/>
    </reaction>
</comment>
<dbReference type="GO" id="GO:0006633">
    <property type="term" value="P:fatty acid biosynthetic process"/>
    <property type="evidence" value="ECO:0007669"/>
    <property type="project" value="UniProtKB-KW"/>
</dbReference>
<dbReference type="Proteomes" id="UP000004931">
    <property type="component" value="Unassembled WGS sequence"/>
</dbReference>
<dbReference type="EMBL" id="AAVT01000001">
    <property type="protein sequence ID" value="EAW32435.1"/>
    <property type="molecule type" value="Genomic_DNA"/>
</dbReference>
<evidence type="ECO:0000256" key="6">
    <source>
        <dbReference type="ARBA" id="ARBA00023002"/>
    </source>
</evidence>
<comment type="caution">
    <text evidence="13">The sequence shown here is derived from an EMBL/GenBank/DDBJ whole genome shotgun (WGS) entry which is preliminary data.</text>
</comment>
<reference evidence="13 14" key="1">
    <citation type="journal article" date="2010" name="J. Bacteriol.">
        <title>Genome sequence of the oligotrophic marine Gammaproteobacterium HTCC2143, isolated from the Oregon Coast.</title>
        <authorList>
            <person name="Oh H.M."/>
            <person name="Kang I."/>
            <person name="Ferriera S."/>
            <person name="Giovannoni S.J."/>
            <person name="Cho J.C."/>
        </authorList>
    </citation>
    <scope>NUCLEOTIDE SEQUENCE [LARGE SCALE GENOMIC DNA]</scope>
    <source>
        <strain evidence="13 14">HTCC2143</strain>
    </source>
</reference>
<dbReference type="InterPro" id="IPR011032">
    <property type="entry name" value="GroES-like_sf"/>
</dbReference>
<accession>A0Y8I1</accession>
<dbReference type="InterPro" id="IPR013154">
    <property type="entry name" value="ADH-like_N"/>
</dbReference>
<feature type="chain" id="PRO_5002631312" description="enoyl-[acyl-carrier-protein] reductase" evidence="11">
    <location>
        <begin position="36"/>
        <end position="374"/>
    </location>
</feature>
<dbReference type="AlphaFoldDB" id="A0Y8I1"/>
<dbReference type="InterPro" id="IPR036291">
    <property type="entry name" value="NAD(P)-bd_dom_sf"/>
</dbReference>
<feature type="domain" description="Enoyl reductase (ER)" evidence="12">
    <location>
        <begin position="52"/>
        <end position="369"/>
    </location>
</feature>
<evidence type="ECO:0000256" key="3">
    <source>
        <dbReference type="ARBA" id="ARBA00022832"/>
    </source>
</evidence>
<evidence type="ECO:0000256" key="11">
    <source>
        <dbReference type="SAM" id="SignalP"/>
    </source>
</evidence>
<gene>
    <name evidence="13" type="ORF">GP2143_14306</name>
</gene>
<dbReference type="eggNOG" id="COG0604">
    <property type="taxonomic scope" value="Bacteria"/>
</dbReference>
<keyword evidence="14" id="KW-1185">Reference proteome</keyword>
<dbReference type="InterPro" id="IPR013149">
    <property type="entry name" value="ADH-like_C"/>
</dbReference>
<dbReference type="Gene3D" id="3.40.50.720">
    <property type="entry name" value="NAD(P)-binding Rossmann-like Domain"/>
    <property type="match status" value="1"/>
</dbReference>
<sequence>MYKHQTQQNRHYTMKKFSIASAVALLISAAPFVLAGNEVGSTFKYVELNQIGDPATVLEVKEGVSRSLKDGEIRVDVLAAPIHPSNTLQIAGKYLTLPALPSTPGSEGVGRVAETSSSVAHLSAGQLVLLAGVGTWSEELVVPAAAVIPLPDLGNLSMAVIEQLSMSTINPLSALLMLNSYVDLKEGDWIVQSASNSAVGGYLIQLAKQRGIKTVNVVRREGLAEDLMAKGADVVLIDGPDLAKQIASATNNANVVLAIDAVGGETFTRLSESLGEGGTLVAYGLLSGQLPTFNPSIAIGKDIRIRGFWLTKWFQTASMEERQGAFGQIIPLIAGGALKANVDSRFSIAEIKQAVTRAAQRGRNGKVLIVPSKQ</sequence>
<keyword evidence="11" id="KW-0732">Signal</keyword>
<dbReference type="SUPFAM" id="SSF51735">
    <property type="entry name" value="NAD(P)-binding Rossmann-fold domains"/>
    <property type="match status" value="1"/>
</dbReference>
<proteinExistence type="inferred from homology"/>
<keyword evidence="7" id="KW-0443">Lipid metabolism</keyword>
<keyword evidence="5" id="KW-0809">Transit peptide</keyword>
<name>A0Y8I1_9GAMM</name>
<evidence type="ECO:0000256" key="8">
    <source>
        <dbReference type="ARBA" id="ARBA00023160"/>
    </source>
</evidence>
<dbReference type="InterPro" id="IPR051034">
    <property type="entry name" value="Mito_Enoyl-ACP_Reductase"/>
</dbReference>
<evidence type="ECO:0000256" key="1">
    <source>
        <dbReference type="ARBA" id="ARBA00010371"/>
    </source>
</evidence>
<dbReference type="Gene3D" id="3.90.180.10">
    <property type="entry name" value="Medium-chain alcohol dehydrogenases, catalytic domain"/>
    <property type="match status" value="1"/>
</dbReference>
<protein>
    <recommendedName>
        <fullName evidence="9">enoyl-[acyl-carrier-protein] reductase</fullName>
        <ecNumber evidence="9">1.3.1.104</ecNumber>
    </recommendedName>
</protein>
<feature type="signal peptide" evidence="11">
    <location>
        <begin position="1"/>
        <end position="35"/>
    </location>
</feature>
<dbReference type="EC" id="1.3.1.104" evidence="9"/>
<evidence type="ECO:0000256" key="10">
    <source>
        <dbReference type="ARBA" id="ARBA00048843"/>
    </source>
</evidence>
<evidence type="ECO:0000256" key="9">
    <source>
        <dbReference type="ARBA" id="ARBA00038963"/>
    </source>
</evidence>